<dbReference type="EC" id="6.3.5.-" evidence="10"/>
<accession>V6DID0</accession>
<comment type="catalytic activity">
    <reaction evidence="9 10">
        <text>L-glutamyl-tRNA(Gln) + L-glutamine + ATP + H2O = L-glutaminyl-tRNA(Gln) + L-glutamate + ADP + phosphate + H(+)</text>
        <dbReference type="Rhea" id="RHEA:17521"/>
        <dbReference type="Rhea" id="RHEA-COMP:9681"/>
        <dbReference type="Rhea" id="RHEA-COMP:9684"/>
        <dbReference type="ChEBI" id="CHEBI:15377"/>
        <dbReference type="ChEBI" id="CHEBI:15378"/>
        <dbReference type="ChEBI" id="CHEBI:29985"/>
        <dbReference type="ChEBI" id="CHEBI:30616"/>
        <dbReference type="ChEBI" id="CHEBI:43474"/>
        <dbReference type="ChEBI" id="CHEBI:58359"/>
        <dbReference type="ChEBI" id="CHEBI:78520"/>
        <dbReference type="ChEBI" id="CHEBI:78521"/>
        <dbReference type="ChEBI" id="CHEBI:456216"/>
    </reaction>
</comment>
<sequence>MIDKKLAYNNYEVNIGIEVHVQLNTKSKIFCPCNNNFSENPNTNICQICTGQPGTLPVMNKEVITSAIKAGLGTNCDIAYISKFDRKHYFYPDLPKNYQITQNYIPICSNGYVQIRLEDNSIKNIPIVRIHIEEDAGKNIHGQYNESFVDLNRAGTPLLEIVTGPEISSSYEAKEYLKQLRLIMLYLKISTANMEEGAFRADTNISVRKKNTQTLGTKCELKNINSFKFIGDAIEYEIQRQIELLESGQRVIQETRLWDTNKKKTVVMRNKEEAADYRYFNDPDLPYIKIEQEEINNIKQNLPVLPNQKFEILVSKNGLTQAEAEILVNDTELLSYYEEASKYTQSKHLINWILRNLLSTVKEQKIPLNQCKITPKRLAKLIDLYDKNLINNRAAQEIFEIMSQDETKDPIDIVKEKGLEQIEDTAELEKIIKGIVEANPKQVEQYKSGKTKLFGFFVGQAMQKTQGNADPQILNELLKKYLD</sequence>
<dbReference type="KEGG" id="dpb:BABL1_gene_331"/>
<dbReference type="SMART" id="SM00845">
    <property type="entry name" value="GatB_Yqey"/>
    <property type="match status" value="1"/>
</dbReference>
<dbReference type="GO" id="GO:0070681">
    <property type="term" value="P:glutaminyl-tRNAGln biosynthesis via transamidation"/>
    <property type="evidence" value="ECO:0007669"/>
    <property type="project" value="TreeGrafter"/>
</dbReference>
<comment type="subunit">
    <text evidence="2 10">Heterotrimer of A, B and C subunits.</text>
</comment>
<dbReference type="GO" id="GO:0006412">
    <property type="term" value="P:translation"/>
    <property type="evidence" value="ECO:0007669"/>
    <property type="project" value="UniProtKB-UniRule"/>
</dbReference>
<dbReference type="InterPro" id="IPR014746">
    <property type="entry name" value="Gln_synth/guanido_kin_cat_dom"/>
</dbReference>
<evidence type="ECO:0000313" key="13">
    <source>
        <dbReference type="Proteomes" id="UP000018769"/>
    </source>
</evidence>
<keyword evidence="13" id="KW-1185">Reference proteome</keyword>
<keyword evidence="12" id="KW-0808">Transferase</keyword>
<feature type="domain" description="Asn/Gln amidotransferase" evidence="11">
    <location>
        <begin position="335"/>
        <end position="482"/>
    </location>
</feature>
<dbReference type="HOGENOM" id="CLU_019240_0_0_7"/>
<evidence type="ECO:0000256" key="3">
    <source>
        <dbReference type="ARBA" id="ARBA00022598"/>
    </source>
</evidence>
<evidence type="ECO:0000313" key="12">
    <source>
        <dbReference type="EMBL" id="CDK30683.1"/>
    </source>
</evidence>
<keyword evidence="6 10" id="KW-0648">Protein biosynthesis</keyword>
<dbReference type="InterPro" id="IPR006075">
    <property type="entry name" value="Asn/Gln-tRNA_Trfase_suB/E_cat"/>
</dbReference>
<dbReference type="GO" id="GO:0050566">
    <property type="term" value="F:asparaginyl-tRNA synthase (glutamine-hydrolyzing) activity"/>
    <property type="evidence" value="ECO:0007669"/>
    <property type="project" value="RHEA"/>
</dbReference>
<keyword evidence="4 10" id="KW-0547">Nucleotide-binding</keyword>
<evidence type="ECO:0000256" key="6">
    <source>
        <dbReference type="ARBA" id="ARBA00022917"/>
    </source>
</evidence>
<dbReference type="InterPro" id="IPR003789">
    <property type="entry name" value="Asn/Gln_tRNA_amidoTrase-B-like"/>
</dbReference>
<evidence type="ECO:0000259" key="11">
    <source>
        <dbReference type="SMART" id="SM00845"/>
    </source>
</evidence>
<dbReference type="PANTHER" id="PTHR11659:SF0">
    <property type="entry name" value="GLUTAMYL-TRNA(GLN) AMIDOTRANSFERASE SUBUNIT B, MITOCHONDRIAL"/>
    <property type="match status" value="1"/>
</dbReference>
<evidence type="ECO:0000256" key="4">
    <source>
        <dbReference type="ARBA" id="ARBA00022741"/>
    </source>
</evidence>
<protein>
    <recommendedName>
        <fullName evidence="10">Aspartyl/glutamyl-tRNA(Asn/Gln) amidotransferase subunit B</fullName>
        <shortName evidence="10">Asp/Glu-ADT subunit B</shortName>
        <ecNumber evidence="10">6.3.5.-</ecNumber>
    </recommendedName>
</protein>
<dbReference type="NCBIfam" id="TIGR00133">
    <property type="entry name" value="gatB"/>
    <property type="match status" value="1"/>
</dbReference>
<dbReference type="Proteomes" id="UP000018769">
    <property type="component" value="Chromosome I"/>
</dbReference>
<comment type="similarity">
    <text evidence="1 10">Belongs to the GatB/GatE family. GatB subfamily.</text>
</comment>
<evidence type="ECO:0000256" key="2">
    <source>
        <dbReference type="ARBA" id="ARBA00011123"/>
    </source>
</evidence>
<dbReference type="RefSeq" id="WP_023792209.1">
    <property type="nucleotide sequence ID" value="NC_023003.1"/>
</dbReference>
<dbReference type="InterPro" id="IPR017959">
    <property type="entry name" value="Asn/Gln-tRNA_amidoTrfase_suB/E"/>
</dbReference>
<dbReference type="InterPro" id="IPR023168">
    <property type="entry name" value="GatB_Yqey_C_2"/>
</dbReference>
<dbReference type="PANTHER" id="PTHR11659">
    <property type="entry name" value="GLUTAMYL-TRNA GLN AMIDOTRANSFERASE SUBUNIT B MITOCHONDRIAL AND PROKARYOTIC PET112-RELATED"/>
    <property type="match status" value="1"/>
</dbReference>
<evidence type="ECO:0000256" key="1">
    <source>
        <dbReference type="ARBA" id="ARBA00005306"/>
    </source>
</evidence>
<dbReference type="FunFam" id="1.10.10.410:FF:000001">
    <property type="entry name" value="Aspartyl/glutamyl-tRNA(Asn/Gln) amidotransferase subunit B"/>
    <property type="match status" value="1"/>
</dbReference>
<dbReference type="AlphaFoldDB" id="V6DID0"/>
<evidence type="ECO:0000256" key="8">
    <source>
        <dbReference type="ARBA" id="ARBA00047380"/>
    </source>
</evidence>
<dbReference type="InterPro" id="IPR017958">
    <property type="entry name" value="Gln-tRNA_amidoTrfase_suB_CS"/>
</dbReference>
<keyword evidence="5 10" id="KW-0067">ATP-binding</keyword>
<dbReference type="SUPFAM" id="SSF55931">
    <property type="entry name" value="Glutamine synthetase/guanido kinase"/>
    <property type="match status" value="1"/>
</dbReference>
<dbReference type="PROSITE" id="PS01234">
    <property type="entry name" value="GATB"/>
    <property type="match status" value="1"/>
</dbReference>
<organism evidence="12 13">
    <name type="scientific">Candidatus Babela massiliensis</name>
    <dbReference type="NCBI Taxonomy" id="673862"/>
    <lineage>
        <taxon>Bacteria</taxon>
        <taxon>Candidatus Babelota</taxon>
        <taxon>Candidatus Babeliae</taxon>
        <taxon>Candidatus Babeliales</taxon>
        <taxon>Candidatus Babeliaceae</taxon>
        <taxon>Candidatus Babela</taxon>
    </lineage>
</organism>
<dbReference type="SUPFAM" id="SSF89095">
    <property type="entry name" value="GatB/YqeY motif"/>
    <property type="match status" value="2"/>
</dbReference>
<dbReference type="NCBIfam" id="NF004012">
    <property type="entry name" value="PRK05477.1-2"/>
    <property type="match status" value="1"/>
</dbReference>
<comment type="function">
    <text evidence="7 10">Allows the formation of correctly charged Asn-tRNA(Asn) or Gln-tRNA(Gln) through the transamidation of misacylated Asp-tRNA(Asn) or Glu-tRNA(Gln) in organisms which lack either or both of asparaginyl-tRNA or glutaminyl-tRNA synthetases. The reaction takes place in the presence of glutamine and ATP through an activated phospho-Asp-tRNA(Asn) or phospho-Glu-tRNA(Gln).</text>
</comment>
<dbReference type="PATRIC" id="fig|673862.3.peg.571"/>
<keyword evidence="3 10" id="KW-0436">Ligase</keyword>
<dbReference type="GO" id="GO:0016740">
    <property type="term" value="F:transferase activity"/>
    <property type="evidence" value="ECO:0007669"/>
    <property type="project" value="UniProtKB-KW"/>
</dbReference>
<name>V6DID0_9BACT</name>
<evidence type="ECO:0000256" key="5">
    <source>
        <dbReference type="ARBA" id="ARBA00022840"/>
    </source>
</evidence>
<evidence type="ECO:0000256" key="7">
    <source>
        <dbReference type="ARBA" id="ARBA00024799"/>
    </source>
</evidence>
<evidence type="ECO:0000256" key="10">
    <source>
        <dbReference type="HAMAP-Rule" id="MF_00121"/>
    </source>
</evidence>
<dbReference type="GO" id="GO:0050567">
    <property type="term" value="F:glutaminyl-tRNA synthase (glutamine-hydrolyzing) activity"/>
    <property type="evidence" value="ECO:0007669"/>
    <property type="project" value="UniProtKB-UniRule"/>
</dbReference>
<dbReference type="Pfam" id="PF02934">
    <property type="entry name" value="GatB_N"/>
    <property type="match status" value="1"/>
</dbReference>
<dbReference type="Pfam" id="PF02637">
    <property type="entry name" value="GatB_Yqey"/>
    <property type="match status" value="1"/>
</dbReference>
<gene>
    <name evidence="10 12" type="primary">gatB</name>
    <name evidence="12" type="ORF">BABL1_gene_331</name>
</gene>
<dbReference type="STRING" id="673862.BABL1_gene_331"/>
<dbReference type="eggNOG" id="COG0064">
    <property type="taxonomic scope" value="Bacteria"/>
</dbReference>
<comment type="catalytic activity">
    <reaction evidence="8 10">
        <text>L-aspartyl-tRNA(Asn) + L-glutamine + ATP + H2O = L-asparaginyl-tRNA(Asn) + L-glutamate + ADP + phosphate + 2 H(+)</text>
        <dbReference type="Rhea" id="RHEA:14513"/>
        <dbReference type="Rhea" id="RHEA-COMP:9674"/>
        <dbReference type="Rhea" id="RHEA-COMP:9677"/>
        <dbReference type="ChEBI" id="CHEBI:15377"/>
        <dbReference type="ChEBI" id="CHEBI:15378"/>
        <dbReference type="ChEBI" id="CHEBI:29985"/>
        <dbReference type="ChEBI" id="CHEBI:30616"/>
        <dbReference type="ChEBI" id="CHEBI:43474"/>
        <dbReference type="ChEBI" id="CHEBI:58359"/>
        <dbReference type="ChEBI" id="CHEBI:78515"/>
        <dbReference type="ChEBI" id="CHEBI:78516"/>
        <dbReference type="ChEBI" id="CHEBI:456216"/>
    </reaction>
</comment>
<dbReference type="Gene3D" id="1.10.10.410">
    <property type="match status" value="1"/>
</dbReference>
<evidence type="ECO:0000256" key="9">
    <source>
        <dbReference type="ARBA" id="ARBA00047913"/>
    </source>
</evidence>
<dbReference type="GO" id="GO:0005524">
    <property type="term" value="F:ATP binding"/>
    <property type="evidence" value="ECO:0007669"/>
    <property type="project" value="UniProtKB-KW"/>
</dbReference>
<reference evidence="12 13" key="1">
    <citation type="journal article" date="2015" name="Biol. Direct">
        <title>Babela massiliensis, a representative of a widespread bacterial phylum with unusual adaptations to parasitism in amoebae.</title>
        <authorList>
            <person name="Pagnier I."/>
            <person name="Yutin N."/>
            <person name="Croce O."/>
            <person name="Makarova K.S."/>
            <person name="Wolf Y.I."/>
            <person name="Benamar S."/>
            <person name="Raoult D."/>
            <person name="Koonin E.V."/>
            <person name="La Scola B."/>
        </authorList>
    </citation>
    <scope>NUCLEOTIDE SEQUENCE [LARGE SCALE GENOMIC DNA]</scope>
    <source>
        <strain evidence="13">BABL1</strain>
    </source>
</reference>
<dbReference type="OrthoDB" id="9804078at2"/>
<dbReference type="InterPro" id="IPR018027">
    <property type="entry name" value="Asn/Gln_amidotransferase"/>
</dbReference>
<dbReference type="InterPro" id="IPR004413">
    <property type="entry name" value="GatB"/>
</dbReference>
<dbReference type="EMBL" id="HG793133">
    <property type="protein sequence ID" value="CDK30683.1"/>
    <property type="molecule type" value="Genomic_DNA"/>
</dbReference>
<dbReference type="NCBIfam" id="NF004014">
    <property type="entry name" value="PRK05477.1-4"/>
    <property type="match status" value="1"/>
</dbReference>
<proteinExistence type="inferred from homology"/>
<dbReference type="HAMAP" id="MF_00121">
    <property type="entry name" value="GatB"/>
    <property type="match status" value="1"/>
</dbReference>